<comment type="subcellular location">
    <subcellularLocation>
        <location evidence="1">Nucleus</location>
    </subcellularLocation>
</comment>
<accession>A0A2C9UNV4</accession>
<dbReference type="AlphaFoldDB" id="A0A2C9UNV4"/>
<feature type="domain" description="IBH1-like N-terminal" evidence="6">
    <location>
        <begin position="13"/>
        <end position="79"/>
    </location>
</feature>
<name>A0A2C9UNV4_MANES</name>
<dbReference type="Proteomes" id="UP000091857">
    <property type="component" value="Chromosome 13"/>
</dbReference>
<feature type="region of interest" description="Disordered" evidence="5">
    <location>
        <begin position="106"/>
        <end position="128"/>
    </location>
</feature>
<reference evidence="8" key="1">
    <citation type="journal article" date="2016" name="Nat. Biotechnol.">
        <title>Sequencing wild and cultivated cassava and related species reveals extensive interspecific hybridization and genetic diversity.</title>
        <authorList>
            <person name="Bredeson J.V."/>
            <person name="Lyons J.B."/>
            <person name="Prochnik S.E."/>
            <person name="Wu G.A."/>
            <person name="Ha C.M."/>
            <person name="Edsinger-Gonzales E."/>
            <person name="Grimwood J."/>
            <person name="Schmutz J."/>
            <person name="Rabbi I.Y."/>
            <person name="Egesi C."/>
            <person name="Nauluvula P."/>
            <person name="Lebot V."/>
            <person name="Ndunguru J."/>
            <person name="Mkamilo G."/>
            <person name="Bart R.S."/>
            <person name="Setter T.L."/>
            <person name="Gleadow R.M."/>
            <person name="Kulakow P."/>
            <person name="Ferguson M.E."/>
            <person name="Rounsley S."/>
            <person name="Rokhsar D.S."/>
        </authorList>
    </citation>
    <scope>NUCLEOTIDE SEQUENCE [LARGE SCALE GENOMIC DNA]</scope>
    <source>
        <strain evidence="8">cv. AM560-2</strain>
    </source>
</reference>
<proteinExistence type="predicted"/>
<dbReference type="PANTHER" id="PTHR33124">
    <property type="entry name" value="TRANSCRIPTION FACTOR IBH1-LIKE 1"/>
    <property type="match status" value="1"/>
</dbReference>
<dbReference type="GO" id="GO:0006355">
    <property type="term" value="P:regulation of DNA-templated transcription"/>
    <property type="evidence" value="ECO:0007669"/>
    <property type="project" value="InterPro"/>
</dbReference>
<dbReference type="InterPro" id="IPR044660">
    <property type="entry name" value="IBH1-like"/>
</dbReference>
<keyword evidence="8" id="KW-1185">Reference proteome</keyword>
<keyword evidence="2" id="KW-0805">Transcription regulation</keyword>
<feature type="compositionally biased region" description="Basic and acidic residues" evidence="5">
    <location>
        <begin position="107"/>
        <end position="117"/>
    </location>
</feature>
<keyword evidence="4" id="KW-0539">Nucleus</keyword>
<dbReference type="STRING" id="3983.A0A2C9UNV4"/>
<dbReference type="GO" id="GO:0005634">
    <property type="term" value="C:nucleus"/>
    <property type="evidence" value="ECO:0007669"/>
    <property type="project" value="UniProtKB-SubCell"/>
</dbReference>
<dbReference type="CDD" id="cd11444">
    <property type="entry name" value="bHLH_AtIBH1_like"/>
    <property type="match status" value="1"/>
</dbReference>
<dbReference type="Gramene" id="Manes.13G054600.1.v8.1">
    <property type="protein sequence ID" value="Manes.13G054600.1.v8.1.CDS.1"/>
    <property type="gene ID" value="Manes.13G054600.v8.1"/>
</dbReference>
<evidence type="ECO:0000259" key="6">
    <source>
        <dbReference type="Pfam" id="PF26576"/>
    </source>
</evidence>
<keyword evidence="3" id="KW-0804">Transcription</keyword>
<evidence type="ECO:0000313" key="7">
    <source>
        <dbReference type="EMBL" id="OAY32900.1"/>
    </source>
</evidence>
<evidence type="ECO:0000256" key="1">
    <source>
        <dbReference type="ARBA" id="ARBA00004123"/>
    </source>
</evidence>
<organism evidence="7 8">
    <name type="scientific">Manihot esculenta</name>
    <name type="common">Cassava</name>
    <name type="synonym">Jatropha manihot</name>
    <dbReference type="NCBI Taxonomy" id="3983"/>
    <lineage>
        <taxon>Eukaryota</taxon>
        <taxon>Viridiplantae</taxon>
        <taxon>Streptophyta</taxon>
        <taxon>Embryophyta</taxon>
        <taxon>Tracheophyta</taxon>
        <taxon>Spermatophyta</taxon>
        <taxon>Magnoliopsida</taxon>
        <taxon>eudicotyledons</taxon>
        <taxon>Gunneridae</taxon>
        <taxon>Pentapetalae</taxon>
        <taxon>rosids</taxon>
        <taxon>fabids</taxon>
        <taxon>Malpighiales</taxon>
        <taxon>Euphorbiaceae</taxon>
        <taxon>Crotonoideae</taxon>
        <taxon>Manihoteae</taxon>
        <taxon>Manihot</taxon>
    </lineage>
</organism>
<evidence type="ECO:0000256" key="3">
    <source>
        <dbReference type="ARBA" id="ARBA00023163"/>
    </source>
</evidence>
<dbReference type="PANTHER" id="PTHR33124:SF40">
    <property type="entry name" value="TRANSCRIPTION FACTOR IBH1"/>
    <property type="match status" value="1"/>
</dbReference>
<dbReference type="InterPro" id="IPR044549">
    <property type="entry name" value="bHLH_AtIBH1-like"/>
</dbReference>
<sequence length="172" mass="19875">MNPHRNSSSLNPSSLKSRFTENFLRSLVKINKQTPYPCRLREMFQRCHKVKTAADVSLACAVGSRRIWSRVMLSKIRKRALRRGTQKPSSVRRIIVKNQPMKMGYNRLKEKNKKRDDEEADTETDQASKLRKLVPGGEAMDLCNLLDEAAHYIKCLNTQVQVMRCIADFYST</sequence>
<gene>
    <name evidence="7" type="ORF">MANES_13G054600v8</name>
</gene>
<evidence type="ECO:0000256" key="5">
    <source>
        <dbReference type="SAM" id="MobiDB-lite"/>
    </source>
</evidence>
<protein>
    <recommendedName>
        <fullName evidence="6">IBH1-like N-terminal domain-containing protein</fullName>
    </recommendedName>
</protein>
<comment type="caution">
    <text evidence="7">The sequence shown here is derived from an EMBL/GenBank/DDBJ whole genome shotgun (WGS) entry which is preliminary data.</text>
</comment>
<evidence type="ECO:0000256" key="4">
    <source>
        <dbReference type="ARBA" id="ARBA00023242"/>
    </source>
</evidence>
<dbReference type="OrthoDB" id="786845at2759"/>
<dbReference type="InterPro" id="IPR059002">
    <property type="entry name" value="IBH1_N"/>
</dbReference>
<dbReference type="OMA" id="TRIFQRY"/>
<evidence type="ECO:0000313" key="8">
    <source>
        <dbReference type="Proteomes" id="UP000091857"/>
    </source>
</evidence>
<dbReference type="Pfam" id="PF26576">
    <property type="entry name" value="IBH1_N"/>
    <property type="match status" value="1"/>
</dbReference>
<dbReference type="EMBL" id="CM004399">
    <property type="protein sequence ID" value="OAY32900.1"/>
    <property type="molecule type" value="Genomic_DNA"/>
</dbReference>
<evidence type="ECO:0000256" key="2">
    <source>
        <dbReference type="ARBA" id="ARBA00023015"/>
    </source>
</evidence>